<dbReference type="Gene3D" id="3.30.565.10">
    <property type="entry name" value="Histidine kinase-like ATPase, C-terminal domain"/>
    <property type="match status" value="1"/>
</dbReference>
<evidence type="ECO:0000313" key="4">
    <source>
        <dbReference type="Proteomes" id="UP000093523"/>
    </source>
</evidence>
<dbReference type="AlphaFoldDB" id="A0A1B9NZ16"/>
<name>A0A1B9NZ16_ALILO</name>
<dbReference type="Proteomes" id="UP000093523">
    <property type="component" value="Unassembled WGS sequence"/>
</dbReference>
<keyword evidence="1" id="KW-0723">Serine/threonine-protein kinase</keyword>
<dbReference type="InterPro" id="IPR003594">
    <property type="entry name" value="HATPase_dom"/>
</dbReference>
<dbReference type="PANTHER" id="PTHR35526:SF3">
    <property type="entry name" value="ANTI-SIGMA-F FACTOR RSBW"/>
    <property type="match status" value="1"/>
</dbReference>
<dbReference type="InterPro" id="IPR036890">
    <property type="entry name" value="HATPase_C_sf"/>
</dbReference>
<protein>
    <submittedName>
        <fullName evidence="3">Anti-sigma F factor antagonist</fullName>
    </submittedName>
</protein>
<dbReference type="PANTHER" id="PTHR35526">
    <property type="entry name" value="ANTI-SIGMA-F FACTOR RSBW-RELATED"/>
    <property type="match status" value="1"/>
</dbReference>
<dbReference type="OrthoDB" id="5624604at2"/>
<keyword evidence="1" id="KW-0418">Kinase</keyword>
<keyword evidence="1" id="KW-0808">Transferase</keyword>
<evidence type="ECO:0000259" key="2">
    <source>
        <dbReference type="Pfam" id="PF13581"/>
    </source>
</evidence>
<organism evidence="3 4">
    <name type="scientific">Aliivibrio logei</name>
    <name type="common">Vibrio logei</name>
    <dbReference type="NCBI Taxonomy" id="688"/>
    <lineage>
        <taxon>Bacteria</taxon>
        <taxon>Pseudomonadati</taxon>
        <taxon>Pseudomonadota</taxon>
        <taxon>Gammaproteobacteria</taxon>
        <taxon>Vibrionales</taxon>
        <taxon>Vibrionaceae</taxon>
        <taxon>Aliivibrio</taxon>
    </lineage>
</organism>
<evidence type="ECO:0000313" key="3">
    <source>
        <dbReference type="EMBL" id="OCH21231.1"/>
    </source>
</evidence>
<gene>
    <name evidence="3" type="ORF">A6E04_11850</name>
</gene>
<reference evidence="3 4" key="1">
    <citation type="submission" date="2016-06" db="EMBL/GenBank/DDBJ databases">
        <authorList>
            <person name="Kjaerup R.B."/>
            <person name="Dalgaard T.S."/>
            <person name="Juul-Madsen H.R."/>
        </authorList>
    </citation>
    <scope>NUCLEOTIDE SEQUENCE [LARGE SCALE GENOMIC DNA]</scope>
    <source>
        <strain evidence="3 4">1S159</strain>
    </source>
</reference>
<dbReference type="GO" id="GO:0004674">
    <property type="term" value="F:protein serine/threonine kinase activity"/>
    <property type="evidence" value="ECO:0007669"/>
    <property type="project" value="UniProtKB-KW"/>
</dbReference>
<dbReference type="RefSeq" id="WP_017023575.1">
    <property type="nucleotide sequence ID" value="NZ_CAWMPN010000009.1"/>
</dbReference>
<feature type="domain" description="Histidine kinase/HSP90-like ATPase" evidence="2">
    <location>
        <begin position="28"/>
        <end position="138"/>
    </location>
</feature>
<accession>A0A1B9NZ16</accession>
<dbReference type="STRING" id="688.A6E04_11850"/>
<evidence type="ECO:0000256" key="1">
    <source>
        <dbReference type="ARBA" id="ARBA00022527"/>
    </source>
</evidence>
<dbReference type="InterPro" id="IPR050267">
    <property type="entry name" value="Anti-sigma-factor_SerPK"/>
</dbReference>
<dbReference type="CDD" id="cd16936">
    <property type="entry name" value="HATPase_RsbW-like"/>
    <property type="match status" value="1"/>
</dbReference>
<comment type="caution">
    <text evidence="3">The sequence shown here is derived from an EMBL/GenBank/DDBJ whole genome shotgun (WGS) entry which is preliminary data.</text>
</comment>
<sequence length="146" mass="16819">MESIFSNTYSSSIEASRMVSNDIRLYWEALNIEEDTMNQAELCLVEMVNNAYEHAYLNQDGPVIEIKSYLQTPRMLLMEISDYGQALPQEVLVESTEKSFVVPEENKPETWLTSGRGFIIVEQLMDTIAYENKDGKNTFYLGKRLN</sequence>
<proteinExistence type="predicted"/>
<dbReference type="Pfam" id="PF13581">
    <property type="entry name" value="HATPase_c_2"/>
    <property type="match status" value="1"/>
</dbReference>
<dbReference type="EMBL" id="MAJU01000009">
    <property type="protein sequence ID" value="OCH21231.1"/>
    <property type="molecule type" value="Genomic_DNA"/>
</dbReference>
<dbReference type="SUPFAM" id="SSF55874">
    <property type="entry name" value="ATPase domain of HSP90 chaperone/DNA topoisomerase II/histidine kinase"/>
    <property type="match status" value="1"/>
</dbReference>